<accession>A0AC61RNM5</accession>
<evidence type="ECO:0000313" key="2">
    <source>
        <dbReference type="Proteomes" id="UP000304953"/>
    </source>
</evidence>
<proteinExistence type="predicted"/>
<dbReference type="EMBL" id="SRYA01000129">
    <property type="protein sequence ID" value="TGY86990.1"/>
    <property type="molecule type" value="Genomic_DNA"/>
</dbReference>
<keyword evidence="2" id="KW-1185">Reference proteome</keyword>
<organism evidence="1 2">
    <name type="scientific">Petralouisia muris</name>
    <dbReference type="NCBI Taxonomy" id="3032872"/>
    <lineage>
        <taxon>Bacteria</taxon>
        <taxon>Bacillati</taxon>
        <taxon>Bacillota</taxon>
        <taxon>Clostridia</taxon>
        <taxon>Lachnospirales</taxon>
        <taxon>Lachnospiraceae</taxon>
        <taxon>Petralouisia</taxon>
    </lineage>
</organism>
<evidence type="ECO:0000313" key="1">
    <source>
        <dbReference type="EMBL" id="TGY86990.1"/>
    </source>
</evidence>
<sequence length="416" mass="47112">MKDLLEVCCGLDVHKEMIAACLLSGSLGTEPKEEVREFSTLLSGLEEMREWLKANNCRDIAMESTGVYWFPIYNVLEAGAEEDFKFNITVANPYHMKNVPGKKTDIKDSRWIAGLLRAGLLEPSYIPPREIRELRDWTRYRRTLVQEMTGHKNRIEKQLQACGFKLSTVLTDIFGKTGMALIRKLCEAGSIEPEEILNLLHGTARKKLDVIRQAVNGRMDGHDRAFLSMLVRNYEQSLKEIEDVEREIYACAQKYEPSIALLETIPGISGMTAITMISELGTDLSMFPTSGHLCSWAGVVPGDNESAGKKKSNRLKKGNPYVKCVICQCAWAATRARKNYLREWFYRLSKRRGMKKAVIALGHKLLVIVYNILTTGEAYDESRFAEVQKRVDESKKMKLIAQARKYGLVLTDARGT</sequence>
<comment type="caution">
    <text evidence="1">The sequence shown here is derived from an EMBL/GenBank/DDBJ whole genome shotgun (WGS) entry which is preliminary data.</text>
</comment>
<dbReference type="Proteomes" id="UP000304953">
    <property type="component" value="Unassembled WGS sequence"/>
</dbReference>
<reference evidence="1" key="1">
    <citation type="submission" date="2019-04" db="EMBL/GenBank/DDBJ databases">
        <title>Microbes associate with the intestines of laboratory mice.</title>
        <authorList>
            <person name="Navarre W."/>
            <person name="Wong E."/>
            <person name="Huang K."/>
            <person name="Tropini C."/>
            <person name="Ng K."/>
            <person name="Yu B."/>
        </authorList>
    </citation>
    <scope>NUCLEOTIDE SEQUENCE</scope>
    <source>
        <strain evidence="1">NM01_1-7b</strain>
    </source>
</reference>
<protein>
    <submittedName>
        <fullName evidence="1">IS110 family transposase</fullName>
    </submittedName>
</protein>
<name>A0AC61RNM5_9FIRM</name>
<gene>
    <name evidence="1" type="ORF">E5329_27395</name>
</gene>